<gene>
    <name evidence="2" type="ORF">OKA104_LOCUS25036</name>
</gene>
<comment type="caution">
    <text evidence="2">The sequence shown here is derived from an EMBL/GenBank/DDBJ whole genome shotgun (WGS) entry which is preliminary data.</text>
</comment>
<name>A0A819IPJ2_9BILA</name>
<evidence type="ECO:0000313" key="2">
    <source>
        <dbReference type="EMBL" id="CAF3916854.1"/>
    </source>
</evidence>
<feature type="compositionally biased region" description="Low complexity" evidence="1">
    <location>
        <begin position="243"/>
        <end position="265"/>
    </location>
</feature>
<reference evidence="2" key="1">
    <citation type="submission" date="2021-02" db="EMBL/GenBank/DDBJ databases">
        <authorList>
            <person name="Nowell W R."/>
        </authorList>
    </citation>
    <scope>NUCLEOTIDE SEQUENCE</scope>
</reference>
<dbReference type="AlphaFoldDB" id="A0A819IPJ2"/>
<feature type="region of interest" description="Disordered" evidence="1">
    <location>
        <begin position="209"/>
        <end position="276"/>
    </location>
</feature>
<organism evidence="2 3">
    <name type="scientific">Adineta steineri</name>
    <dbReference type="NCBI Taxonomy" id="433720"/>
    <lineage>
        <taxon>Eukaryota</taxon>
        <taxon>Metazoa</taxon>
        <taxon>Spiralia</taxon>
        <taxon>Gnathifera</taxon>
        <taxon>Rotifera</taxon>
        <taxon>Eurotatoria</taxon>
        <taxon>Bdelloidea</taxon>
        <taxon>Adinetida</taxon>
        <taxon>Adinetidae</taxon>
        <taxon>Adineta</taxon>
    </lineage>
</organism>
<feature type="compositionally biased region" description="Polar residues" evidence="1">
    <location>
        <begin position="209"/>
        <end position="235"/>
    </location>
</feature>
<sequence length="319" mass="36589">MLKVEYPCRTISSSYEDLNKPIITASQAKKHLHDIRLQRQNQLTANINECHRLQAIHKQLFNHQLNSSSSSSSSSIEKCPDKKLINNDYVSYVNKYSIPRIKYASIIYRQAIPTFELDPLVESKNDTPIIKELTHYLSELPCTSSNERIRKNNRSFSSIKHDRERNLSVSSVSSTDKRANKVYEKWPDYNQISEIVGYRINPPSSKLITSKTILSRPSNTNNQQKRTTSNKLPTVSKQKKTSSRTIQQKSSKSIIPSTTIEKPLSPELPPPPQPVKEVQPILPNLLCPSSLTYSHRIRTRQWLIKHNFSSNTIRTLPLL</sequence>
<evidence type="ECO:0000313" key="3">
    <source>
        <dbReference type="Proteomes" id="UP000663881"/>
    </source>
</evidence>
<dbReference type="EMBL" id="CAJOAY010002060">
    <property type="protein sequence ID" value="CAF3916854.1"/>
    <property type="molecule type" value="Genomic_DNA"/>
</dbReference>
<accession>A0A819IPJ2</accession>
<evidence type="ECO:0000256" key="1">
    <source>
        <dbReference type="SAM" id="MobiDB-lite"/>
    </source>
</evidence>
<dbReference type="Proteomes" id="UP000663881">
    <property type="component" value="Unassembled WGS sequence"/>
</dbReference>
<protein>
    <submittedName>
        <fullName evidence="2">Uncharacterized protein</fullName>
    </submittedName>
</protein>
<proteinExistence type="predicted"/>